<dbReference type="Proteomes" id="UP000805193">
    <property type="component" value="Unassembled WGS sequence"/>
</dbReference>
<reference evidence="1 2" key="1">
    <citation type="journal article" date="2020" name="Cell">
        <title>Large-Scale Comparative Analyses of Tick Genomes Elucidate Their Genetic Diversity and Vector Capacities.</title>
        <authorList>
            <consortium name="Tick Genome and Microbiome Consortium (TIGMIC)"/>
            <person name="Jia N."/>
            <person name="Wang J."/>
            <person name="Shi W."/>
            <person name="Du L."/>
            <person name="Sun Y."/>
            <person name="Zhan W."/>
            <person name="Jiang J.F."/>
            <person name="Wang Q."/>
            <person name="Zhang B."/>
            <person name="Ji P."/>
            <person name="Bell-Sakyi L."/>
            <person name="Cui X.M."/>
            <person name="Yuan T.T."/>
            <person name="Jiang B.G."/>
            <person name="Yang W.F."/>
            <person name="Lam T.T."/>
            <person name="Chang Q.C."/>
            <person name="Ding S.J."/>
            <person name="Wang X.J."/>
            <person name="Zhu J.G."/>
            <person name="Ruan X.D."/>
            <person name="Zhao L."/>
            <person name="Wei J.T."/>
            <person name="Ye R.Z."/>
            <person name="Que T.C."/>
            <person name="Du C.H."/>
            <person name="Zhou Y.H."/>
            <person name="Cheng J.X."/>
            <person name="Dai P.F."/>
            <person name="Guo W.B."/>
            <person name="Han X.H."/>
            <person name="Huang E.J."/>
            <person name="Li L.F."/>
            <person name="Wei W."/>
            <person name="Gao Y.C."/>
            <person name="Liu J.Z."/>
            <person name="Shao H.Z."/>
            <person name="Wang X."/>
            <person name="Wang C.C."/>
            <person name="Yang T.C."/>
            <person name="Huo Q.B."/>
            <person name="Li W."/>
            <person name="Chen H.Y."/>
            <person name="Chen S.E."/>
            <person name="Zhou L.G."/>
            <person name="Ni X.B."/>
            <person name="Tian J.H."/>
            <person name="Sheng Y."/>
            <person name="Liu T."/>
            <person name="Pan Y.S."/>
            <person name="Xia L.Y."/>
            <person name="Li J."/>
            <person name="Zhao F."/>
            <person name="Cao W.C."/>
        </authorList>
    </citation>
    <scope>NUCLEOTIDE SEQUENCE [LARGE SCALE GENOMIC DNA]</scope>
    <source>
        <strain evidence="1">Iper-2018</strain>
    </source>
</reference>
<comment type="caution">
    <text evidence="1">The sequence shown here is derived from an EMBL/GenBank/DDBJ whole genome shotgun (WGS) entry which is preliminary data.</text>
</comment>
<dbReference type="EMBL" id="JABSTQ010002084">
    <property type="protein sequence ID" value="KAG0444401.1"/>
    <property type="molecule type" value="Genomic_DNA"/>
</dbReference>
<organism evidence="1 2">
    <name type="scientific">Ixodes persulcatus</name>
    <name type="common">Taiga tick</name>
    <dbReference type="NCBI Taxonomy" id="34615"/>
    <lineage>
        <taxon>Eukaryota</taxon>
        <taxon>Metazoa</taxon>
        <taxon>Ecdysozoa</taxon>
        <taxon>Arthropoda</taxon>
        <taxon>Chelicerata</taxon>
        <taxon>Arachnida</taxon>
        <taxon>Acari</taxon>
        <taxon>Parasitiformes</taxon>
        <taxon>Ixodida</taxon>
        <taxon>Ixodoidea</taxon>
        <taxon>Ixodidae</taxon>
        <taxon>Ixodinae</taxon>
        <taxon>Ixodes</taxon>
    </lineage>
</organism>
<evidence type="ECO:0000313" key="1">
    <source>
        <dbReference type="EMBL" id="KAG0444401.1"/>
    </source>
</evidence>
<evidence type="ECO:0000313" key="2">
    <source>
        <dbReference type="Proteomes" id="UP000805193"/>
    </source>
</evidence>
<keyword evidence="2" id="KW-1185">Reference proteome</keyword>
<proteinExistence type="predicted"/>
<gene>
    <name evidence="1" type="ORF">HPB47_013835</name>
</gene>
<accession>A0AC60QXI1</accession>
<sequence length="278" mass="31399">MLNPFCPLLLQQEIRSLQLLLPLSPAGTAVKPPGTNVSSKSIKDFNPTDENDYDKNGVYSTYWEDKEKCENSGIYSAQILLLAYTREDLEKKRTSKRLRKAVVHPSDFEAEDNTAASSDRVSLKQGKKRQKEMQQAAKNSAYECILQEQLSNSQRKNSGVVSAISAPGRRKRQLSDSDSDTDESVVSSVELKRAKTDAAFWRRRYTEACQEKAKLTNIIESMQRTSDGKLAAKVRQKRRKEMRRAALHHCEPTLCLGTCSLLPQRTSPVPLRLKSHLQ</sequence>
<protein>
    <submittedName>
        <fullName evidence="1">Uncharacterized protein</fullName>
    </submittedName>
</protein>
<name>A0AC60QXI1_IXOPE</name>